<comment type="function">
    <text evidence="8 9">Component of the signal peptidase complex (SPC) which catalyzes the cleavage of N-terminal signal sequences from nascent proteins as they are translocated into the lumen of the endoplasmic reticulum. Enhances the enzymatic activity of SPC and facilitates the interactions between different components of the translocation site.</text>
</comment>
<evidence type="ECO:0000256" key="5">
    <source>
        <dbReference type="ARBA" id="ARBA00022824"/>
    </source>
</evidence>
<dbReference type="InParanoid" id="A0A7M7NKB0"/>
<evidence type="ECO:0000256" key="6">
    <source>
        <dbReference type="ARBA" id="ARBA00022989"/>
    </source>
</evidence>
<evidence type="ECO:0000256" key="4">
    <source>
        <dbReference type="ARBA" id="ARBA00022692"/>
    </source>
</evidence>
<dbReference type="CTD" id="9789"/>
<evidence type="ECO:0000256" key="7">
    <source>
        <dbReference type="ARBA" id="ARBA00023136"/>
    </source>
</evidence>
<evidence type="ECO:0000256" key="8">
    <source>
        <dbReference type="ARBA" id="ARBA00045608"/>
    </source>
</evidence>
<dbReference type="RefSeq" id="XP_030837568.1">
    <property type="nucleotide sequence ID" value="XM_030981708.1"/>
</dbReference>
<feature type="transmembrane region" description="Helical" evidence="9">
    <location>
        <begin position="54"/>
        <end position="70"/>
    </location>
</feature>
<dbReference type="OMA" id="INKWDGT"/>
<dbReference type="OrthoDB" id="29558at2759"/>
<dbReference type="GO" id="GO:0045047">
    <property type="term" value="P:protein targeting to ER"/>
    <property type="evidence" value="ECO:0000318"/>
    <property type="project" value="GO_Central"/>
</dbReference>
<accession>A0A7M7NKB0</accession>
<keyword evidence="6 9" id="KW-1133">Transmembrane helix</keyword>
<evidence type="ECO:0000256" key="3">
    <source>
        <dbReference type="ARBA" id="ARBA00017057"/>
    </source>
</evidence>
<dbReference type="PANTHER" id="PTHR13085">
    <property type="entry name" value="MICROSOMAL SIGNAL PEPTIDASE 25 KDA SUBUNIT"/>
    <property type="match status" value="1"/>
</dbReference>
<keyword evidence="5 9" id="KW-0256">Endoplasmic reticulum</keyword>
<reference evidence="11" key="1">
    <citation type="submission" date="2015-02" db="EMBL/GenBank/DDBJ databases">
        <title>Genome sequencing for Strongylocentrotus purpuratus.</title>
        <authorList>
            <person name="Murali S."/>
            <person name="Liu Y."/>
            <person name="Vee V."/>
            <person name="English A."/>
            <person name="Wang M."/>
            <person name="Skinner E."/>
            <person name="Han Y."/>
            <person name="Muzny D.M."/>
            <person name="Worley K.C."/>
            <person name="Gibbs R.A."/>
        </authorList>
    </citation>
    <scope>NUCLEOTIDE SEQUENCE</scope>
</reference>
<dbReference type="Pfam" id="PF06703">
    <property type="entry name" value="SPC25"/>
    <property type="match status" value="1"/>
</dbReference>
<proteinExistence type="inferred from homology"/>
<comment type="similarity">
    <text evidence="2 9">Belongs to the SPCS2 family.</text>
</comment>
<dbReference type="Proteomes" id="UP000007110">
    <property type="component" value="Unassembled WGS sequence"/>
</dbReference>
<reference evidence="10" key="2">
    <citation type="submission" date="2021-01" db="UniProtKB">
        <authorList>
            <consortium name="EnsemblMetazoa"/>
        </authorList>
    </citation>
    <scope>IDENTIFICATION</scope>
</reference>
<evidence type="ECO:0000313" key="11">
    <source>
        <dbReference type="Proteomes" id="UP000007110"/>
    </source>
</evidence>
<protein>
    <recommendedName>
        <fullName evidence="3 9">Signal peptidase complex subunit 2</fullName>
    </recommendedName>
</protein>
<evidence type="ECO:0000313" key="10">
    <source>
        <dbReference type="EnsemblMetazoa" id="XP_030837568"/>
    </source>
</evidence>
<evidence type="ECO:0000256" key="1">
    <source>
        <dbReference type="ARBA" id="ARBA00004477"/>
    </source>
</evidence>
<keyword evidence="11" id="KW-1185">Reference proteome</keyword>
<dbReference type="PANTHER" id="PTHR13085:SF0">
    <property type="entry name" value="SIGNAL PEPTIDASE COMPLEX SUBUNIT 2"/>
    <property type="match status" value="1"/>
</dbReference>
<keyword evidence="7 9" id="KW-0472">Membrane</keyword>
<dbReference type="GO" id="GO:0006465">
    <property type="term" value="P:signal peptide processing"/>
    <property type="evidence" value="ECO:0000318"/>
    <property type="project" value="GO_Central"/>
</dbReference>
<dbReference type="InterPro" id="IPR009582">
    <property type="entry name" value="Spc2/SPCS2"/>
</dbReference>
<keyword evidence="4 9" id="KW-0812">Transmembrane</keyword>
<dbReference type="AlphaFoldDB" id="A0A7M7NKB0"/>
<dbReference type="GeneID" id="591648"/>
<dbReference type="KEGG" id="spu:591648"/>
<dbReference type="GO" id="GO:0008233">
    <property type="term" value="F:peptidase activity"/>
    <property type="evidence" value="ECO:0007669"/>
    <property type="project" value="UniProtKB-UniRule"/>
</dbReference>
<feature type="transmembrane region" description="Helical" evidence="9">
    <location>
        <begin position="82"/>
        <end position="100"/>
    </location>
</feature>
<dbReference type="EnsemblMetazoa" id="XM_030981708">
    <property type="protein sequence ID" value="XP_030837568"/>
    <property type="gene ID" value="LOC591648"/>
</dbReference>
<dbReference type="GO" id="GO:0005787">
    <property type="term" value="C:signal peptidase complex"/>
    <property type="evidence" value="ECO:0000318"/>
    <property type="project" value="GO_Central"/>
</dbReference>
<name>A0A7M7NKB0_STRPU</name>
<comment type="subcellular location">
    <subcellularLocation>
        <location evidence="1 9">Endoplasmic reticulum membrane</location>
        <topology evidence="1 9">Multi-pass membrane protein</topology>
    </subcellularLocation>
</comment>
<dbReference type="FunCoup" id="A0A7M7NKB0">
    <property type="interactions" value="1667"/>
</dbReference>
<organism evidence="10 11">
    <name type="scientific">Strongylocentrotus purpuratus</name>
    <name type="common">Purple sea urchin</name>
    <dbReference type="NCBI Taxonomy" id="7668"/>
    <lineage>
        <taxon>Eukaryota</taxon>
        <taxon>Metazoa</taxon>
        <taxon>Echinodermata</taxon>
        <taxon>Eleutherozoa</taxon>
        <taxon>Echinozoa</taxon>
        <taxon>Echinoidea</taxon>
        <taxon>Euechinoidea</taxon>
        <taxon>Echinacea</taxon>
        <taxon>Camarodonta</taxon>
        <taxon>Echinidea</taxon>
        <taxon>Strongylocentrotidae</taxon>
        <taxon>Strongylocentrotus</taxon>
    </lineage>
</organism>
<evidence type="ECO:0000256" key="2">
    <source>
        <dbReference type="ARBA" id="ARBA00007324"/>
    </source>
</evidence>
<sequence>MSSERGENVVEEEPCKVDKWNGTAVKNALDDDIRRIFTKVFEYDENHSLIDNRLRLCSVACMFAIVALIYDYLKPFPESRSVLAFCVLAYFGMMSLLTLYTTMVEKNHFLVTNQKDAAGIDPSDTWCCDSYMKRFDDEYNLVLQFEDGKTKEKRESSITKSVGSWFDENGLLLHELFQNDVCKLHSSLLAEKKDK</sequence>
<evidence type="ECO:0000256" key="9">
    <source>
        <dbReference type="RuleBase" id="RU368033"/>
    </source>
</evidence>